<sequence>MRILVADDHAVVREGLKSLIEKEADMEIVGEAEDGRTAVQLAKELSPDIVIMDIKMPDVPELSGIEATRLILAEKPEIRVVVFSVYPYEHIVLEALKAGVF</sequence>
<proteinExistence type="predicted"/>
<name>X1AI55_9ZZZZ</name>
<dbReference type="AlphaFoldDB" id="X1AI55"/>
<feature type="domain" description="Response regulatory" evidence="2">
    <location>
        <begin position="2"/>
        <end position="101"/>
    </location>
</feature>
<organism evidence="3">
    <name type="scientific">marine sediment metagenome</name>
    <dbReference type="NCBI Taxonomy" id="412755"/>
    <lineage>
        <taxon>unclassified sequences</taxon>
        <taxon>metagenomes</taxon>
        <taxon>ecological metagenomes</taxon>
    </lineage>
</organism>
<evidence type="ECO:0000313" key="3">
    <source>
        <dbReference type="EMBL" id="GAG81719.1"/>
    </source>
</evidence>
<keyword evidence="1" id="KW-0238">DNA-binding</keyword>
<dbReference type="GO" id="GO:0000160">
    <property type="term" value="P:phosphorelay signal transduction system"/>
    <property type="evidence" value="ECO:0007669"/>
    <property type="project" value="InterPro"/>
</dbReference>
<comment type="caution">
    <text evidence="3">The sequence shown here is derived from an EMBL/GenBank/DDBJ whole genome shotgun (WGS) entry which is preliminary data.</text>
</comment>
<dbReference type="InterPro" id="IPR011006">
    <property type="entry name" value="CheY-like_superfamily"/>
</dbReference>
<gene>
    <name evidence="3" type="ORF">S01H4_35823</name>
</gene>
<dbReference type="Gene3D" id="3.40.50.2300">
    <property type="match status" value="1"/>
</dbReference>
<reference evidence="3" key="1">
    <citation type="journal article" date="2014" name="Front. Microbiol.">
        <title>High frequency of phylogenetically diverse reductive dehalogenase-homologous genes in deep subseafloor sedimentary metagenomes.</title>
        <authorList>
            <person name="Kawai M."/>
            <person name="Futagami T."/>
            <person name="Toyoda A."/>
            <person name="Takaki Y."/>
            <person name="Nishi S."/>
            <person name="Hori S."/>
            <person name="Arai W."/>
            <person name="Tsubouchi T."/>
            <person name="Morono Y."/>
            <person name="Uchiyama I."/>
            <person name="Ito T."/>
            <person name="Fujiyama A."/>
            <person name="Inagaki F."/>
            <person name="Takami H."/>
        </authorList>
    </citation>
    <scope>NUCLEOTIDE SEQUENCE</scope>
    <source>
        <strain evidence="3">Expedition CK06-06</strain>
    </source>
</reference>
<accession>X1AI55</accession>
<dbReference type="SMART" id="SM00448">
    <property type="entry name" value="REC"/>
    <property type="match status" value="1"/>
</dbReference>
<dbReference type="PROSITE" id="PS50110">
    <property type="entry name" value="RESPONSE_REGULATORY"/>
    <property type="match status" value="1"/>
</dbReference>
<feature type="non-terminal residue" evidence="3">
    <location>
        <position position="101"/>
    </location>
</feature>
<dbReference type="InterPro" id="IPR001789">
    <property type="entry name" value="Sig_transdc_resp-reg_receiver"/>
</dbReference>
<evidence type="ECO:0000259" key="2">
    <source>
        <dbReference type="PROSITE" id="PS50110"/>
    </source>
</evidence>
<dbReference type="PANTHER" id="PTHR43214">
    <property type="entry name" value="TWO-COMPONENT RESPONSE REGULATOR"/>
    <property type="match status" value="1"/>
</dbReference>
<dbReference type="GO" id="GO:0003677">
    <property type="term" value="F:DNA binding"/>
    <property type="evidence" value="ECO:0007669"/>
    <property type="project" value="UniProtKB-KW"/>
</dbReference>
<dbReference type="EMBL" id="BART01019085">
    <property type="protein sequence ID" value="GAG81719.1"/>
    <property type="molecule type" value="Genomic_DNA"/>
</dbReference>
<dbReference type="InterPro" id="IPR058245">
    <property type="entry name" value="NreC/VraR/RcsB-like_REC"/>
</dbReference>
<evidence type="ECO:0000256" key="1">
    <source>
        <dbReference type="ARBA" id="ARBA00023125"/>
    </source>
</evidence>
<dbReference type="Pfam" id="PF00072">
    <property type="entry name" value="Response_reg"/>
    <property type="match status" value="1"/>
</dbReference>
<dbReference type="SUPFAM" id="SSF52172">
    <property type="entry name" value="CheY-like"/>
    <property type="match status" value="1"/>
</dbReference>
<protein>
    <recommendedName>
        <fullName evidence="2">Response regulatory domain-containing protein</fullName>
    </recommendedName>
</protein>
<dbReference type="InterPro" id="IPR039420">
    <property type="entry name" value="WalR-like"/>
</dbReference>
<dbReference type="CDD" id="cd17535">
    <property type="entry name" value="REC_NarL-like"/>
    <property type="match status" value="1"/>
</dbReference>